<dbReference type="InterPro" id="IPR036663">
    <property type="entry name" value="Fumarylacetoacetase_C_sf"/>
</dbReference>
<dbReference type="PANTHER" id="PTHR30143">
    <property type="entry name" value="ACID HYDRATASE"/>
    <property type="match status" value="1"/>
</dbReference>
<feature type="domain" description="Fumarylacetoacetase-like C-terminal" evidence="2">
    <location>
        <begin position="100"/>
        <end position="257"/>
    </location>
</feature>
<gene>
    <name evidence="3" type="ORF">C447_11415</name>
</gene>
<dbReference type="GO" id="GO:0008684">
    <property type="term" value="F:2-oxopent-4-enoate hydratase activity"/>
    <property type="evidence" value="ECO:0007669"/>
    <property type="project" value="TreeGrafter"/>
</dbReference>
<evidence type="ECO:0000313" key="4">
    <source>
        <dbReference type="Proteomes" id="UP000011566"/>
    </source>
</evidence>
<dbReference type="AlphaFoldDB" id="M0LWV6"/>
<dbReference type="PANTHER" id="PTHR30143:SF0">
    <property type="entry name" value="2-KETO-4-PENTENOATE HYDRATASE"/>
    <property type="match status" value="1"/>
</dbReference>
<keyword evidence="4" id="KW-1185">Reference proteome</keyword>
<dbReference type="PATRIC" id="fig|1132509.6.peg.2584"/>
<protein>
    <submittedName>
        <fullName evidence="3">2-oxopent-4-enoate hydratase</fullName>
    </submittedName>
</protein>
<dbReference type="Gene3D" id="3.90.850.10">
    <property type="entry name" value="Fumarylacetoacetase-like, C-terminal domain"/>
    <property type="match status" value="1"/>
</dbReference>
<reference evidence="3 4" key="1">
    <citation type="journal article" date="2014" name="PLoS Genet.">
        <title>Phylogenetically driven sequencing of extremely halophilic archaea reveals strategies for static and dynamic osmo-response.</title>
        <authorList>
            <person name="Becker E.A."/>
            <person name="Seitzer P.M."/>
            <person name="Tritt A."/>
            <person name="Larsen D."/>
            <person name="Krusor M."/>
            <person name="Yao A.I."/>
            <person name="Wu D."/>
            <person name="Madern D."/>
            <person name="Eisen J.A."/>
            <person name="Darling A.E."/>
            <person name="Facciotti M.T."/>
        </authorList>
    </citation>
    <scope>NUCLEOTIDE SEQUENCE [LARGE SCALE GENOMIC DNA]</scope>
    <source>
        <strain evidence="3 4">100A6</strain>
    </source>
</reference>
<dbReference type="InterPro" id="IPR011234">
    <property type="entry name" value="Fumarylacetoacetase-like_C"/>
</dbReference>
<dbReference type="InterPro" id="IPR050772">
    <property type="entry name" value="Hydratase-Decarb/MhpD_sf"/>
</dbReference>
<accession>M0LWV6</accession>
<dbReference type="Proteomes" id="UP000011566">
    <property type="component" value="Unassembled WGS sequence"/>
</dbReference>
<organism evidence="3 4">
    <name type="scientific">Halococcus hamelinensis 100A6</name>
    <dbReference type="NCBI Taxonomy" id="1132509"/>
    <lineage>
        <taxon>Archaea</taxon>
        <taxon>Methanobacteriati</taxon>
        <taxon>Methanobacteriota</taxon>
        <taxon>Stenosarchaea group</taxon>
        <taxon>Halobacteria</taxon>
        <taxon>Halobacteriales</taxon>
        <taxon>Halococcaceae</taxon>
        <taxon>Halococcus</taxon>
    </lineage>
</organism>
<dbReference type="RefSeq" id="WP_007693969.1">
    <property type="nucleotide sequence ID" value="NZ_AJRK01000427.1"/>
</dbReference>
<keyword evidence="1" id="KW-0456">Lyase</keyword>
<sequence length="260" mass="27977">MALSQSEVDDLVDELHEAYETKTAIEPVSDDTEFTTEEAYTVQSRVFDRIHDEDNRRVGHKLGLVSEAKQEQLGIPEPIFAPVIEEMVLDGNVIPTEELIAPRIEAEIGLIIDEDVPAPVTTADVLSATRAVVPVAEVLESRYQGWTIPSAQDVIADLTSAGYVIVGESLLDVTDVDLPMESVVVSVDGEIEETGVGADIMGHPARAVSWLGNRLEDRDDGLSAGDLVMTGGITAAIDVEPGDVYHIKFGSIGSIEVRAE</sequence>
<dbReference type="GO" id="GO:0005737">
    <property type="term" value="C:cytoplasm"/>
    <property type="evidence" value="ECO:0007669"/>
    <property type="project" value="TreeGrafter"/>
</dbReference>
<evidence type="ECO:0000259" key="2">
    <source>
        <dbReference type="Pfam" id="PF01557"/>
    </source>
</evidence>
<dbReference type="Pfam" id="PF01557">
    <property type="entry name" value="FAA_hydrolase"/>
    <property type="match status" value="1"/>
</dbReference>
<dbReference type="OrthoDB" id="257434at2157"/>
<dbReference type="SUPFAM" id="SSF56529">
    <property type="entry name" value="FAH"/>
    <property type="match status" value="1"/>
</dbReference>
<dbReference type="EMBL" id="AOMB01000032">
    <property type="protein sequence ID" value="EMA38042.1"/>
    <property type="molecule type" value="Genomic_DNA"/>
</dbReference>
<evidence type="ECO:0000313" key="3">
    <source>
        <dbReference type="EMBL" id="EMA38042.1"/>
    </source>
</evidence>
<proteinExistence type="predicted"/>
<evidence type="ECO:0000256" key="1">
    <source>
        <dbReference type="ARBA" id="ARBA00023239"/>
    </source>
</evidence>
<comment type="caution">
    <text evidence="3">The sequence shown here is derived from an EMBL/GenBank/DDBJ whole genome shotgun (WGS) entry which is preliminary data.</text>
</comment>
<dbReference type="eggNOG" id="arCOG06004">
    <property type="taxonomic scope" value="Archaea"/>
</dbReference>
<name>M0LWV6_9EURY</name>